<dbReference type="Pfam" id="PF00015">
    <property type="entry name" value="MCPsignal"/>
    <property type="match status" value="1"/>
</dbReference>
<dbReference type="GO" id="GO:0004888">
    <property type="term" value="F:transmembrane signaling receptor activity"/>
    <property type="evidence" value="ECO:0007669"/>
    <property type="project" value="InterPro"/>
</dbReference>
<dbReference type="InterPro" id="IPR004090">
    <property type="entry name" value="Chemotax_Me-accpt_rcpt"/>
</dbReference>
<dbReference type="InterPro" id="IPR046342">
    <property type="entry name" value="CBS_dom_sf"/>
</dbReference>
<dbReference type="InterPro" id="IPR000644">
    <property type="entry name" value="CBS_dom"/>
</dbReference>
<evidence type="ECO:0000259" key="6">
    <source>
        <dbReference type="PROSITE" id="PS51371"/>
    </source>
</evidence>
<comment type="similarity">
    <text evidence="2">Belongs to the methyl-accepting chemotaxis (MCP) protein family.</text>
</comment>
<reference evidence="7 8" key="1">
    <citation type="submission" date="2019-04" db="EMBL/GenBank/DDBJ databases">
        <title>Sphingomonas psychrotolerans sp. nov., isolated from soil in the Tianshan Mountains, Xinjiang, China.</title>
        <authorList>
            <person name="Luo Y."/>
            <person name="Sheng H."/>
        </authorList>
    </citation>
    <scope>NUCLEOTIDE SEQUENCE [LARGE SCALE GENOMIC DNA]</scope>
    <source>
        <strain evidence="7 8">KIS18-15</strain>
    </source>
</reference>
<name>A0A4S1WCJ0_9SPHN</name>
<gene>
    <name evidence="7" type="ORF">E5A74_17120</name>
</gene>
<dbReference type="GO" id="GO:0006935">
    <property type="term" value="P:chemotaxis"/>
    <property type="evidence" value="ECO:0007669"/>
    <property type="project" value="InterPro"/>
</dbReference>
<protein>
    <submittedName>
        <fullName evidence="7">CBS domain-containing protein</fullName>
    </submittedName>
</protein>
<organism evidence="7 8">
    <name type="scientific">Sphingomonas naasensis</name>
    <dbReference type="NCBI Taxonomy" id="1344951"/>
    <lineage>
        <taxon>Bacteria</taxon>
        <taxon>Pseudomonadati</taxon>
        <taxon>Pseudomonadota</taxon>
        <taxon>Alphaproteobacteria</taxon>
        <taxon>Sphingomonadales</taxon>
        <taxon>Sphingomonadaceae</taxon>
        <taxon>Sphingomonas</taxon>
    </lineage>
</organism>
<comment type="caution">
    <text evidence="7">The sequence shown here is derived from an EMBL/GenBank/DDBJ whole genome shotgun (WGS) entry which is preliminary data.</text>
</comment>
<dbReference type="AlphaFoldDB" id="A0A4S1WCJ0"/>
<feature type="domain" description="CBS" evidence="6">
    <location>
        <begin position="49"/>
        <end position="111"/>
    </location>
</feature>
<evidence type="ECO:0000256" key="3">
    <source>
        <dbReference type="PROSITE-ProRule" id="PRU00284"/>
    </source>
</evidence>
<keyword evidence="4" id="KW-0129">CBS domain</keyword>
<dbReference type="PROSITE" id="PS51371">
    <property type="entry name" value="CBS"/>
    <property type="match status" value="1"/>
</dbReference>
<evidence type="ECO:0000256" key="4">
    <source>
        <dbReference type="PROSITE-ProRule" id="PRU00703"/>
    </source>
</evidence>
<dbReference type="Pfam" id="PF00571">
    <property type="entry name" value="CBS"/>
    <property type="match status" value="1"/>
</dbReference>
<evidence type="ECO:0000256" key="2">
    <source>
        <dbReference type="ARBA" id="ARBA00029447"/>
    </source>
</evidence>
<dbReference type="GO" id="GO:0007165">
    <property type="term" value="P:signal transduction"/>
    <property type="evidence" value="ECO:0007669"/>
    <property type="project" value="UniProtKB-KW"/>
</dbReference>
<evidence type="ECO:0000259" key="5">
    <source>
        <dbReference type="PROSITE" id="PS50111"/>
    </source>
</evidence>
<proteinExistence type="inferred from homology"/>
<dbReference type="PROSITE" id="PS50111">
    <property type="entry name" value="CHEMOTAXIS_TRANSDUC_2"/>
    <property type="match status" value="1"/>
</dbReference>
<dbReference type="InterPro" id="IPR004089">
    <property type="entry name" value="MCPsignal_dom"/>
</dbReference>
<dbReference type="Gene3D" id="3.10.580.10">
    <property type="entry name" value="CBS-domain"/>
    <property type="match status" value="1"/>
</dbReference>
<sequence length="469" mass="49116">MHSLQLRKNFDCHAGVTNGEARLYHRALGTGAMKVATSSLQPAPNPGWLTAAEADPPWLLLDDSLFKAIDLFNSDTDVRLMPVVDEARRPVGAIFEKDVRRLLLNPFGHALLRNPYFGHGVVRHVRTCPVAEISADIGALIHAYRSANGSEGMILTRAGKLAGVIGNRRLLHLAAEYERSNAASRVARAERIERASERFEGEVAALARALGSLSAELQHSAASSADRAAEVGNRAVAVASAASQTSDNMREIAARGRELATALTCVERNTEAAEAAAGKVSALVRLGSVRTRELHRTAQTIDSVIALISDIAGQVNLLALNATIEAARAGEAGRGFTVVANEVKQLSSQTGVAAGRIAAHVADIRRGIDEVTAGHAQVEEAIAAMVDLAGGVQAAVVAQETATHTIARNVEEAVGASTAIRHEVEAIGETSGVASTSANGMRGVAAKLQQGAAALSHELQGFLAELRAA</sequence>
<evidence type="ECO:0000256" key="1">
    <source>
        <dbReference type="ARBA" id="ARBA00023224"/>
    </source>
</evidence>
<dbReference type="SUPFAM" id="SSF54631">
    <property type="entry name" value="CBS-domain pair"/>
    <property type="match status" value="1"/>
</dbReference>
<dbReference type="OrthoDB" id="7441210at2"/>
<dbReference type="SMART" id="SM00283">
    <property type="entry name" value="MA"/>
    <property type="match status" value="1"/>
</dbReference>
<accession>A0A4S1WCJ0</accession>
<keyword evidence="1 3" id="KW-0807">Transducer</keyword>
<dbReference type="PANTHER" id="PTHR32089:SF112">
    <property type="entry name" value="LYSOZYME-LIKE PROTEIN-RELATED"/>
    <property type="match status" value="1"/>
</dbReference>
<dbReference type="GO" id="GO:0016020">
    <property type="term" value="C:membrane"/>
    <property type="evidence" value="ECO:0007669"/>
    <property type="project" value="InterPro"/>
</dbReference>
<dbReference type="PRINTS" id="PR00260">
    <property type="entry name" value="CHEMTRNSDUCR"/>
</dbReference>
<evidence type="ECO:0000313" key="8">
    <source>
        <dbReference type="Proteomes" id="UP000309848"/>
    </source>
</evidence>
<dbReference type="PANTHER" id="PTHR32089">
    <property type="entry name" value="METHYL-ACCEPTING CHEMOTAXIS PROTEIN MCPB"/>
    <property type="match status" value="1"/>
</dbReference>
<dbReference type="EMBL" id="SRXU01000008">
    <property type="protein sequence ID" value="TGX39237.1"/>
    <property type="molecule type" value="Genomic_DNA"/>
</dbReference>
<evidence type="ECO:0000313" key="7">
    <source>
        <dbReference type="EMBL" id="TGX39237.1"/>
    </source>
</evidence>
<dbReference type="Proteomes" id="UP000309848">
    <property type="component" value="Unassembled WGS sequence"/>
</dbReference>
<keyword evidence="8" id="KW-1185">Reference proteome</keyword>
<dbReference type="Gene3D" id="1.10.287.950">
    <property type="entry name" value="Methyl-accepting chemotaxis protein"/>
    <property type="match status" value="1"/>
</dbReference>
<dbReference type="SUPFAM" id="SSF58104">
    <property type="entry name" value="Methyl-accepting chemotaxis protein (MCP) signaling domain"/>
    <property type="match status" value="1"/>
</dbReference>
<feature type="domain" description="Methyl-accepting transducer" evidence="5">
    <location>
        <begin position="213"/>
        <end position="438"/>
    </location>
</feature>